<dbReference type="InterPro" id="IPR021398">
    <property type="entry name" value="DUF3037"/>
</dbReference>
<gene>
    <name evidence="1" type="ORF">AB0C36_19785</name>
</gene>
<dbReference type="Pfam" id="PF11236">
    <property type="entry name" value="DUF3037"/>
    <property type="match status" value="1"/>
</dbReference>
<name>A0ABV3DJ26_9ACTN</name>
<protein>
    <submittedName>
        <fullName evidence="1">DUF3037 domain-containing protein</fullName>
    </submittedName>
</protein>
<accession>A0ABV3DJ26</accession>
<proteinExistence type="predicted"/>
<evidence type="ECO:0000313" key="2">
    <source>
        <dbReference type="Proteomes" id="UP001551482"/>
    </source>
</evidence>
<keyword evidence="2" id="KW-1185">Reference proteome</keyword>
<reference evidence="1 2" key="1">
    <citation type="submission" date="2024-06" db="EMBL/GenBank/DDBJ databases">
        <title>The Natural Products Discovery Center: Release of the First 8490 Sequenced Strains for Exploring Actinobacteria Biosynthetic Diversity.</title>
        <authorList>
            <person name="Kalkreuter E."/>
            <person name="Kautsar S.A."/>
            <person name="Yang D."/>
            <person name="Bader C.D."/>
            <person name="Teijaro C.N."/>
            <person name="Fluegel L."/>
            <person name="Davis C.M."/>
            <person name="Simpson J.R."/>
            <person name="Lauterbach L."/>
            <person name="Steele A.D."/>
            <person name="Gui C."/>
            <person name="Meng S."/>
            <person name="Li G."/>
            <person name="Viehrig K."/>
            <person name="Ye F."/>
            <person name="Su P."/>
            <person name="Kiefer A.F."/>
            <person name="Nichols A."/>
            <person name="Cepeda A.J."/>
            <person name="Yan W."/>
            <person name="Fan B."/>
            <person name="Jiang Y."/>
            <person name="Adhikari A."/>
            <person name="Zheng C.-J."/>
            <person name="Schuster L."/>
            <person name="Cowan T.M."/>
            <person name="Smanski M.J."/>
            <person name="Chevrette M.G."/>
            <person name="De Carvalho L.P.S."/>
            <person name="Shen B."/>
        </authorList>
    </citation>
    <scope>NUCLEOTIDE SEQUENCE [LARGE SCALE GENOMIC DNA]</scope>
    <source>
        <strain evidence="1 2">NPDC048946</strain>
    </source>
</reference>
<sequence>MTAEVAPRPREFFEYALIRVIPRVDRGECINAGVVLYSQAFGFLGARTHLDVPRLCALDPAADSVQTRAALAAWELVCAGAPGAGPAGAEPPGRRFRWLTAPRSAVVQPGPVHGGLTANPAAELDRLFDLLVL</sequence>
<dbReference type="RefSeq" id="WP_358355786.1">
    <property type="nucleotide sequence ID" value="NZ_JBEZFP010000049.1"/>
</dbReference>
<comment type="caution">
    <text evidence="1">The sequence shown here is derived from an EMBL/GenBank/DDBJ whole genome shotgun (WGS) entry which is preliminary data.</text>
</comment>
<organism evidence="1 2">
    <name type="scientific">Streptodolium elevatio</name>
    <dbReference type="NCBI Taxonomy" id="3157996"/>
    <lineage>
        <taxon>Bacteria</taxon>
        <taxon>Bacillati</taxon>
        <taxon>Actinomycetota</taxon>
        <taxon>Actinomycetes</taxon>
        <taxon>Kitasatosporales</taxon>
        <taxon>Streptomycetaceae</taxon>
        <taxon>Streptodolium</taxon>
    </lineage>
</organism>
<dbReference type="EMBL" id="JBEZFP010000049">
    <property type="protein sequence ID" value="MEU8135748.1"/>
    <property type="molecule type" value="Genomic_DNA"/>
</dbReference>
<dbReference type="Proteomes" id="UP001551482">
    <property type="component" value="Unassembled WGS sequence"/>
</dbReference>
<evidence type="ECO:0000313" key="1">
    <source>
        <dbReference type="EMBL" id="MEU8135748.1"/>
    </source>
</evidence>